<sequence length="103" mass="11276">MKTLLTFALLALIGLLHQNSAAIVEPESINKSCCLMATRKPVPGKIIQNVERSHSSCPVPAIILTTTRGRQICLDGSWIWAERVLRAFETSPSDPLNVSPHTN</sequence>
<dbReference type="GO" id="GO:0005615">
    <property type="term" value="C:extracellular space"/>
    <property type="evidence" value="ECO:0007669"/>
    <property type="project" value="UniProtKB-KW"/>
</dbReference>
<dbReference type="AlphaFoldDB" id="D5J737"/>
<evidence type="ECO:0000256" key="1">
    <source>
        <dbReference type="ARBA" id="ARBA00022514"/>
    </source>
</evidence>
<feature type="domain" description="Chemokine interleukin-8-like" evidence="3">
    <location>
        <begin position="30"/>
        <end position="88"/>
    </location>
</feature>
<dbReference type="InterPro" id="IPR001811">
    <property type="entry name" value="Chemokine_IL8-like_dom"/>
</dbReference>
<evidence type="ECO:0000313" key="4">
    <source>
        <dbReference type="EMBL" id="ADE58987.1"/>
    </source>
</evidence>
<evidence type="ECO:0000256" key="2">
    <source>
        <dbReference type="SAM" id="SignalP"/>
    </source>
</evidence>
<name>D5J737_SPAAU</name>
<dbReference type="Pfam" id="PF00048">
    <property type="entry name" value="IL8"/>
    <property type="match status" value="1"/>
</dbReference>
<reference evidence="4" key="2">
    <citation type="journal article" date="2010" name="Mol. Immunol.">
        <title>Identification of six novel CC chemokines in gilthead seabream (Sparus aurata) implicated in the antiviral immune response.</title>
        <authorList>
            <person name="Cuesta A."/>
            <person name="Dios S."/>
            <person name="Figueras A."/>
            <person name="Novoa B."/>
            <person name="Esteban M.A."/>
            <person name="Meseguer J."/>
            <person name="Tafalla C."/>
        </authorList>
    </citation>
    <scope>NUCLEOTIDE SEQUENCE</scope>
</reference>
<accession>D5J737</accession>
<dbReference type="SMART" id="SM00199">
    <property type="entry name" value="SCY"/>
    <property type="match status" value="1"/>
</dbReference>
<keyword evidence="2" id="KW-0732">Signal</keyword>
<dbReference type="GO" id="GO:0006955">
    <property type="term" value="P:immune response"/>
    <property type="evidence" value="ECO:0007669"/>
    <property type="project" value="InterPro"/>
</dbReference>
<organism evidence="4">
    <name type="scientific">Sparus aurata</name>
    <name type="common">Gilthead sea bream</name>
    <dbReference type="NCBI Taxonomy" id="8175"/>
    <lineage>
        <taxon>Eukaryota</taxon>
        <taxon>Metazoa</taxon>
        <taxon>Chordata</taxon>
        <taxon>Craniata</taxon>
        <taxon>Vertebrata</taxon>
        <taxon>Euteleostomi</taxon>
        <taxon>Actinopterygii</taxon>
        <taxon>Neopterygii</taxon>
        <taxon>Teleostei</taxon>
        <taxon>Neoteleostei</taxon>
        <taxon>Acanthomorphata</taxon>
        <taxon>Eupercaria</taxon>
        <taxon>Spariformes</taxon>
        <taxon>Sparidae</taxon>
        <taxon>Sparus</taxon>
    </lineage>
</organism>
<dbReference type="SUPFAM" id="SSF54117">
    <property type="entry name" value="Interleukin 8-like chemokines"/>
    <property type="match status" value="1"/>
</dbReference>
<dbReference type="PANTHER" id="PTHR12015">
    <property type="entry name" value="SMALL INDUCIBLE CYTOKINE A"/>
    <property type="match status" value="1"/>
</dbReference>
<evidence type="ECO:0000259" key="3">
    <source>
        <dbReference type="SMART" id="SM00199"/>
    </source>
</evidence>
<proteinExistence type="evidence at transcript level"/>
<dbReference type="InterPro" id="IPR039809">
    <property type="entry name" value="Chemokine_b/g/d"/>
</dbReference>
<dbReference type="GO" id="GO:0008009">
    <property type="term" value="F:chemokine activity"/>
    <property type="evidence" value="ECO:0007669"/>
    <property type="project" value="InterPro"/>
</dbReference>
<dbReference type="InterPro" id="IPR036048">
    <property type="entry name" value="Interleukin_8-like_sf"/>
</dbReference>
<feature type="signal peptide" evidence="2">
    <location>
        <begin position="1"/>
        <end position="21"/>
    </location>
</feature>
<reference evidence="4" key="1">
    <citation type="submission" date="2009-11" db="EMBL/GenBank/DDBJ databases">
        <authorList>
            <person name="Castellana B."/>
            <person name="Planas J."/>
            <person name="Figueras A."/>
            <person name="Novoa B."/>
        </authorList>
    </citation>
    <scope>NUCLEOTIDE SEQUENCE</scope>
</reference>
<protein>
    <submittedName>
        <fullName evidence="4">CC chemokine CK7</fullName>
    </submittedName>
</protein>
<feature type="chain" id="PRO_5003073615" evidence="2">
    <location>
        <begin position="22"/>
        <end position="103"/>
    </location>
</feature>
<dbReference type="EMBL" id="GU181395">
    <property type="protein sequence ID" value="ADE58987.1"/>
    <property type="molecule type" value="mRNA"/>
</dbReference>
<keyword evidence="1" id="KW-0202">Cytokine</keyword>
<dbReference type="Gene3D" id="2.40.50.40">
    <property type="match status" value="1"/>
</dbReference>